<sequence length="149" mass="16806">MSFGKGFANIFFYLAAFHHFTQKAAGKPGRMIFCGNVKIGAGVKITKKRAKNEKFYAIFFKKIAGVERAEPFPRHSPSVLPKLSTAVLPKMKGAQHPKNTQKRLFRQPERPLAAHLHSSPFTAAKRQFPRPPGGFRLKNRLPVSKFLNF</sequence>
<proteinExistence type="predicted"/>
<reference evidence="1" key="2">
    <citation type="journal article" date="2021" name="PeerJ">
        <title>Extensive microbial diversity within the chicken gut microbiome revealed by metagenomics and culture.</title>
        <authorList>
            <person name="Gilroy R."/>
            <person name="Ravi A."/>
            <person name="Getino M."/>
            <person name="Pursley I."/>
            <person name="Horton D.L."/>
            <person name="Alikhan N.F."/>
            <person name="Baker D."/>
            <person name="Gharbi K."/>
            <person name="Hall N."/>
            <person name="Watson M."/>
            <person name="Adriaenssens E.M."/>
            <person name="Foster-Nyarko E."/>
            <person name="Jarju S."/>
            <person name="Secka A."/>
            <person name="Antonio M."/>
            <person name="Oren A."/>
            <person name="Chaudhuri R.R."/>
            <person name="La Ragione R."/>
            <person name="Hildebrand F."/>
            <person name="Pallen M.J."/>
        </authorList>
    </citation>
    <scope>NUCLEOTIDE SEQUENCE</scope>
    <source>
        <strain evidence="1">CHK189-12415</strain>
    </source>
</reference>
<accession>A0A9D1DY45</accession>
<organism evidence="1 2">
    <name type="scientific">Candidatus Faecivivens stercoravium</name>
    <dbReference type="NCBI Taxonomy" id="2840803"/>
    <lineage>
        <taxon>Bacteria</taxon>
        <taxon>Bacillati</taxon>
        <taxon>Bacillota</taxon>
        <taxon>Clostridia</taxon>
        <taxon>Eubacteriales</taxon>
        <taxon>Oscillospiraceae</taxon>
        <taxon>Oscillospiraceae incertae sedis</taxon>
        <taxon>Candidatus Faecivivens</taxon>
    </lineage>
</organism>
<comment type="caution">
    <text evidence="1">The sequence shown here is derived from an EMBL/GenBank/DDBJ whole genome shotgun (WGS) entry which is preliminary data.</text>
</comment>
<dbReference type="Proteomes" id="UP000824241">
    <property type="component" value="Unassembled WGS sequence"/>
</dbReference>
<gene>
    <name evidence="1" type="ORF">IAB37_05385</name>
</gene>
<name>A0A9D1DY45_9FIRM</name>
<reference evidence="1" key="1">
    <citation type="submission" date="2020-10" db="EMBL/GenBank/DDBJ databases">
        <authorList>
            <person name="Gilroy R."/>
        </authorList>
    </citation>
    <scope>NUCLEOTIDE SEQUENCE</scope>
    <source>
        <strain evidence="1">CHK189-12415</strain>
    </source>
</reference>
<evidence type="ECO:0000313" key="2">
    <source>
        <dbReference type="Proteomes" id="UP000824241"/>
    </source>
</evidence>
<dbReference type="AlphaFoldDB" id="A0A9D1DY45"/>
<evidence type="ECO:0000313" key="1">
    <source>
        <dbReference type="EMBL" id="HIR60991.1"/>
    </source>
</evidence>
<dbReference type="EMBL" id="DVHA01000173">
    <property type="protein sequence ID" value="HIR60991.1"/>
    <property type="molecule type" value="Genomic_DNA"/>
</dbReference>
<protein>
    <submittedName>
        <fullName evidence="1">Uncharacterized protein</fullName>
    </submittedName>
</protein>